<reference evidence="2" key="2">
    <citation type="journal article" date="2023" name="IMA Fungus">
        <title>Comparative genomic study of the Penicillium genus elucidates a diverse pangenome and 15 lateral gene transfer events.</title>
        <authorList>
            <person name="Petersen C."/>
            <person name="Sorensen T."/>
            <person name="Nielsen M.R."/>
            <person name="Sondergaard T.E."/>
            <person name="Sorensen J.L."/>
            <person name="Fitzpatrick D.A."/>
            <person name="Frisvad J.C."/>
            <person name="Nielsen K.L."/>
        </authorList>
    </citation>
    <scope>NUCLEOTIDE SEQUENCE</scope>
    <source>
        <strain evidence="2">IBT 29864</strain>
    </source>
</reference>
<evidence type="ECO:0000313" key="2">
    <source>
        <dbReference type="EMBL" id="KAJ5370991.1"/>
    </source>
</evidence>
<dbReference type="AlphaFoldDB" id="A0A9W9V987"/>
<feature type="region of interest" description="Disordered" evidence="1">
    <location>
        <begin position="1"/>
        <end position="106"/>
    </location>
</feature>
<dbReference type="GeneID" id="81439191"/>
<dbReference type="Proteomes" id="UP001147782">
    <property type="component" value="Unassembled WGS sequence"/>
</dbReference>
<dbReference type="RefSeq" id="XP_056555425.1">
    <property type="nucleotide sequence ID" value="XM_056700012.1"/>
</dbReference>
<dbReference type="PANTHER" id="PTHR37540">
    <property type="entry name" value="TRANSCRIPTION FACTOR (ACR-2), PUTATIVE-RELATED-RELATED"/>
    <property type="match status" value="1"/>
</dbReference>
<sequence length="527" mass="59496">MSSNGQRPVDSTWTPPTIGSSASSKPDVPGPSSSGDPNAKSRRRRRGAGPESQPKNQSFYFVDSTSSSKEKRAHVMRHHVQEKRKHRKLSHGSLQPEQAPEPTVWPVKTDSGYDTDNPKEAAITGVSGPAVEQESSLQIRFSTVKPYARETVPLQMESPMTMLDASRRDPFSSLPIAHNPEDMELVDYWTTKLTYWSGQNPYVKNQIFRTAMEHPFSFQAVILVYCARWKAQLYGQPDSKEVQRHVGQVRKNIEDATTGLLQVHDDQLAMALAGMALSEERFGSSQDAHAFLEHAVQLMRRHPGSNPPVEVFVQYVRYILPSQSPTLSPADQRWLVTFLHGAQDLMQRHSAPQYQPQSSHRRTAFQMESPLFSLLSSGPRPSQVPQASRMYVVRDAQTQEVSRSASLIYITAALWDFKDSISQTHRFLVYLTSLVEQHQLDRHPACETLLWLLLEQACDADLRDAERPWSTGELLRAHRQLRPDLQFYFNELLMTFLSLRPPIRGIGVFEADLKASLDGSSSGTLHQ</sequence>
<comment type="caution">
    <text evidence="2">The sequence shown here is derived from an EMBL/GenBank/DDBJ whole genome shotgun (WGS) entry which is preliminary data.</text>
</comment>
<feature type="compositionally biased region" description="Polar residues" evidence="1">
    <location>
        <begin position="1"/>
        <end position="22"/>
    </location>
</feature>
<feature type="compositionally biased region" description="Basic residues" evidence="1">
    <location>
        <begin position="71"/>
        <end position="90"/>
    </location>
</feature>
<evidence type="ECO:0000256" key="1">
    <source>
        <dbReference type="SAM" id="MobiDB-lite"/>
    </source>
</evidence>
<keyword evidence="3" id="KW-1185">Reference proteome</keyword>
<organism evidence="2 3">
    <name type="scientific">Penicillium cataractarum</name>
    <dbReference type="NCBI Taxonomy" id="2100454"/>
    <lineage>
        <taxon>Eukaryota</taxon>
        <taxon>Fungi</taxon>
        <taxon>Dikarya</taxon>
        <taxon>Ascomycota</taxon>
        <taxon>Pezizomycotina</taxon>
        <taxon>Eurotiomycetes</taxon>
        <taxon>Eurotiomycetidae</taxon>
        <taxon>Eurotiales</taxon>
        <taxon>Aspergillaceae</taxon>
        <taxon>Penicillium</taxon>
    </lineage>
</organism>
<proteinExistence type="predicted"/>
<name>A0A9W9V987_9EURO</name>
<feature type="compositionally biased region" description="Low complexity" evidence="1">
    <location>
        <begin position="23"/>
        <end position="37"/>
    </location>
</feature>
<accession>A0A9W9V987</accession>
<feature type="compositionally biased region" description="Polar residues" evidence="1">
    <location>
        <begin position="53"/>
        <end position="67"/>
    </location>
</feature>
<reference evidence="2" key="1">
    <citation type="submission" date="2022-11" db="EMBL/GenBank/DDBJ databases">
        <authorList>
            <person name="Petersen C."/>
        </authorList>
    </citation>
    <scope>NUCLEOTIDE SEQUENCE</scope>
    <source>
        <strain evidence="2">IBT 29864</strain>
    </source>
</reference>
<protein>
    <submittedName>
        <fullName evidence="2">Uncharacterized protein</fullName>
    </submittedName>
</protein>
<evidence type="ECO:0000313" key="3">
    <source>
        <dbReference type="Proteomes" id="UP001147782"/>
    </source>
</evidence>
<dbReference type="EMBL" id="JAPZBS010000005">
    <property type="protein sequence ID" value="KAJ5370991.1"/>
    <property type="molecule type" value="Genomic_DNA"/>
</dbReference>
<gene>
    <name evidence="2" type="ORF">N7496_007083</name>
</gene>
<dbReference type="OrthoDB" id="4206571at2759"/>
<dbReference type="PANTHER" id="PTHR37540:SF10">
    <property type="entry name" value="SIGMA-70 REGION 2 FAMILY PROTEIN"/>
    <property type="match status" value="1"/>
</dbReference>